<evidence type="ECO:0000256" key="1">
    <source>
        <dbReference type="SAM" id="Phobius"/>
    </source>
</evidence>
<gene>
    <name evidence="2" type="ORF">C5O19_20725</name>
</gene>
<organism evidence="2 3">
    <name type="scientific">Siphonobacter curvatus</name>
    <dbReference type="NCBI Taxonomy" id="2094562"/>
    <lineage>
        <taxon>Bacteria</taxon>
        <taxon>Pseudomonadati</taxon>
        <taxon>Bacteroidota</taxon>
        <taxon>Cytophagia</taxon>
        <taxon>Cytophagales</taxon>
        <taxon>Cytophagaceae</taxon>
        <taxon>Siphonobacter</taxon>
    </lineage>
</organism>
<comment type="caution">
    <text evidence="2">The sequence shown here is derived from an EMBL/GenBank/DDBJ whole genome shotgun (WGS) entry which is preliminary data.</text>
</comment>
<keyword evidence="1" id="KW-0812">Transmembrane</keyword>
<sequence length="129" mass="13928">MYAMRLKKAVPVLAGFATIAGLSSVFARIQGTFGPSANAWLGQASVPTTAVPFISIKLLGLYCSCILGGMVTTWLGGTRRANLWVGAITSLMIGWLWLNTVHPIGFWILLMLGVVPCILLGYQWVRKTS</sequence>
<keyword evidence="1" id="KW-0472">Membrane</keyword>
<protein>
    <submittedName>
        <fullName evidence="2">Uncharacterized protein</fullName>
    </submittedName>
</protein>
<dbReference type="AlphaFoldDB" id="A0A2S7IH73"/>
<feature type="transmembrane region" description="Helical" evidence="1">
    <location>
        <begin position="81"/>
        <end position="98"/>
    </location>
</feature>
<feature type="transmembrane region" description="Helical" evidence="1">
    <location>
        <begin position="51"/>
        <end position="74"/>
    </location>
</feature>
<name>A0A2S7IH73_9BACT</name>
<evidence type="ECO:0000313" key="3">
    <source>
        <dbReference type="Proteomes" id="UP000239590"/>
    </source>
</evidence>
<feature type="transmembrane region" description="Helical" evidence="1">
    <location>
        <begin position="104"/>
        <end position="125"/>
    </location>
</feature>
<reference evidence="3" key="1">
    <citation type="submission" date="2018-02" db="EMBL/GenBank/DDBJ databases">
        <title>Genome sequencing of Solimonas sp. HR-BB.</title>
        <authorList>
            <person name="Lee Y."/>
            <person name="Jeon C.O."/>
        </authorList>
    </citation>
    <scope>NUCLEOTIDE SEQUENCE [LARGE SCALE GENOMIC DNA]</scope>
    <source>
        <strain evidence="3">HR-U</strain>
    </source>
</reference>
<proteinExistence type="predicted"/>
<dbReference type="EMBL" id="PTRA01000005">
    <property type="protein sequence ID" value="PQA54975.1"/>
    <property type="molecule type" value="Genomic_DNA"/>
</dbReference>
<evidence type="ECO:0000313" key="2">
    <source>
        <dbReference type="EMBL" id="PQA54975.1"/>
    </source>
</evidence>
<accession>A0A2S7IH73</accession>
<keyword evidence="3" id="KW-1185">Reference proteome</keyword>
<keyword evidence="1" id="KW-1133">Transmembrane helix</keyword>
<dbReference type="Proteomes" id="UP000239590">
    <property type="component" value="Unassembled WGS sequence"/>
</dbReference>